<gene>
    <name evidence="2" type="ORF">NLU13_5162</name>
</gene>
<evidence type="ECO:0000313" key="3">
    <source>
        <dbReference type="Proteomes" id="UP001175261"/>
    </source>
</evidence>
<evidence type="ECO:0008006" key="4">
    <source>
        <dbReference type="Google" id="ProtNLM"/>
    </source>
</evidence>
<dbReference type="AlphaFoldDB" id="A0AA39GH39"/>
<dbReference type="Proteomes" id="UP001175261">
    <property type="component" value="Unassembled WGS sequence"/>
</dbReference>
<feature type="compositionally biased region" description="Polar residues" evidence="1">
    <location>
        <begin position="25"/>
        <end position="41"/>
    </location>
</feature>
<reference evidence="2" key="1">
    <citation type="submission" date="2022-10" db="EMBL/GenBank/DDBJ databases">
        <title>Determination and structural analysis of whole genome sequence of Sarocladium strictum F4-1.</title>
        <authorList>
            <person name="Hu L."/>
            <person name="Jiang Y."/>
        </authorList>
    </citation>
    <scope>NUCLEOTIDE SEQUENCE</scope>
    <source>
        <strain evidence="2">F4-1</strain>
    </source>
</reference>
<evidence type="ECO:0000313" key="2">
    <source>
        <dbReference type="EMBL" id="KAK0386849.1"/>
    </source>
</evidence>
<keyword evidence="3" id="KW-1185">Reference proteome</keyword>
<evidence type="ECO:0000256" key="1">
    <source>
        <dbReference type="SAM" id="MobiDB-lite"/>
    </source>
</evidence>
<protein>
    <recommendedName>
        <fullName evidence="4">Mitochondrial carrier protein pet8</fullName>
    </recommendedName>
</protein>
<organism evidence="2 3">
    <name type="scientific">Sarocladium strictum</name>
    <name type="common">Black bundle disease fungus</name>
    <name type="synonym">Acremonium strictum</name>
    <dbReference type="NCBI Taxonomy" id="5046"/>
    <lineage>
        <taxon>Eukaryota</taxon>
        <taxon>Fungi</taxon>
        <taxon>Dikarya</taxon>
        <taxon>Ascomycota</taxon>
        <taxon>Pezizomycotina</taxon>
        <taxon>Sordariomycetes</taxon>
        <taxon>Hypocreomycetidae</taxon>
        <taxon>Hypocreales</taxon>
        <taxon>Sarocladiaceae</taxon>
        <taxon>Sarocladium</taxon>
    </lineage>
</organism>
<feature type="region of interest" description="Disordered" evidence="1">
    <location>
        <begin position="21"/>
        <end position="112"/>
    </location>
</feature>
<name>A0AA39GH39_SARSR</name>
<proteinExistence type="predicted"/>
<dbReference type="EMBL" id="JAPDFR010000004">
    <property type="protein sequence ID" value="KAK0386849.1"/>
    <property type="molecule type" value="Genomic_DNA"/>
</dbReference>
<accession>A0AA39GH39</accession>
<feature type="compositionally biased region" description="Polar residues" evidence="1">
    <location>
        <begin position="100"/>
        <end position="112"/>
    </location>
</feature>
<feature type="compositionally biased region" description="Basic and acidic residues" evidence="1">
    <location>
        <begin position="43"/>
        <end position="99"/>
    </location>
</feature>
<sequence length="112" mass="12408">MPARSLINMRALRVPGAALSGRMPLSTSARLSLKESSSQTDVDYDKHKQDSLRKQKEGAGHWKPELASDSEEAVKADRHPNDDPKTLQEKTKHAAEESSKSGTSVRDSMQRH</sequence>
<comment type="caution">
    <text evidence="2">The sequence shown here is derived from an EMBL/GenBank/DDBJ whole genome shotgun (WGS) entry which is preliminary data.</text>
</comment>